<comment type="caution">
    <text evidence="3">The sequence shown here is derived from an EMBL/GenBank/DDBJ whole genome shotgun (WGS) entry which is preliminary data.</text>
</comment>
<evidence type="ECO:0000256" key="1">
    <source>
        <dbReference type="ARBA" id="ARBA00007355"/>
    </source>
</evidence>
<organism evidence="3 4">
    <name type="scientific">Planoprotostelium fungivorum</name>
    <dbReference type="NCBI Taxonomy" id="1890364"/>
    <lineage>
        <taxon>Eukaryota</taxon>
        <taxon>Amoebozoa</taxon>
        <taxon>Evosea</taxon>
        <taxon>Variosea</taxon>
        <taxon>Cavosteliida</taxon>
        <taxon>Cavosteliaceae</taxon>
        <taxon>Planoprotostelium</taxon>
    </lineage>
</organism>
<dbReference type="InParanoid" id="A0A2P6NWL0"/>
<name>A0A2P6NWL0_9EUKA</name>
<dbReference type="GO" id="GO:0045271">
    <property type="term" value="C:respiratory chain complex I"/>
    <property type="evidence" value="ECO:0007669"/>
    <property type="project" value="InterPro"/>
</dbReference>
<dbReference type="PANTHER" id="PTHR32470">
    <property type="entry name" value="ADH DEHYDROGENASE [UBIQUINONE] 1 ALPHA SUBCOMPLEX ASSEMBLY FACTOR 2"/>
    <property type="match status" value="1"/>
</dbReference>
<feature type="region of interest" description="Disordered" evidence="2">
    <location>
        <begin position="99"/>
        <end position="151"/>
    </location>
</feature>
<proteinExistence type="inferred from homology"/>
<dbReference type="PANTHER" id="PTHR32470:SF2">
    <property type="entry name" value="NADH DEHYDROGENASE [UBIQUINONE] 1 ALPHA SUBCOMPLEX ASSEMBLY FACTOR 2"/>
    <property type="match status" value="1"/>
</dbReference>
<dbReference type="Proteomes" id="UP000241769">
    <property type="component" value="Unassembled WGS sequence"/>
</dbReference>
<dbReference type="GO" id="GO:0005739">
    <property type="term" value="C:mitochondrion"/>
    <property type="evidence" value="ECO:0007669"/>
    <property type="project" value="TreeGrafter"/>
</dbReference>
<feature type="compositionally biased region" description="Basic and acidic residues" evidence="2">
    <location>
        <begin position="99"/>
        <end position="112"/>
    </location>
</feature>
<dbReference type="GO" id="GO:0032981">
    <property type="term" value="P:mitochondrial respiratory chain complex I assembly"/>
    <property type="evidence" value="ECO:0007669"/>
    <property type="project" value="TreeGrafter"/>
</dbReference>
<evidence type="ECO:0000256" key="2">
    <source>
        <dbReference type="SAM" id="MobiDB-lite"/>
    </source>
</evidence>
<dbReference type="AlphaFoldDB" id="A0A2P6NWL0"/>
<dbReference type="Pfam" id="PF05071">
    <property type="entry name" value="NDUFA12"/>
    <property type="match status" value="1"/>
</dbReference>
<dbReference type="EMBL" id="MDYQ01000011">
    <property type="protein sequence ID" value="PRP88339.1"/>
    <property type="molecule type" value="Genomic_DNA"/>
</dbReference>
<comment type="similarity">
    <text evidence="1">Belongs to the complex I NDUFA12 subunit family.</text>
</comment>
<keyword evidence="4" id="KW-1185">Reference proteome</keyword>
<dbReference type="OrthoDB" id="10255576at2759"/>
<dbReference type="InterPro" id="IPR007763">
    <property type="entry name" value="NDUFA12"/>
</dbReference>
<evidence type="ECO:0000313" key="4">
    <source>
        <dbReference type="Proteomes" id="UP000241769"/>
    </source>
</evidence>
<protein>
    <submittedName>
        <fullName evidence="3">Uncharacterized protein</fullName>
    </submittedName>
</protein>
<reference evidence="3 4" key="1">
    <citation type="journal article" date="2018" name="Genome Biol. Evol.">
        <title>Multiple Roots of Fruiting Body Formation in Amoebozoa.</title>
        <authorList>
            <person name="Hillmann F."/>
            <person name="Forbes G."/>
            <person name="Novohradska S."/>
            <person name="Ferling I."/>
            <person name="Riege K."/>
            <person name="Groth M."/>
            <person name="Westermann M."/>
            <person name="Marz M."/>
            <person name="Spaller T."/>
            <person name="Winckler T."/>
            <person name="Schaap P."/>
            <person name="Glockner G."/>
        </authorList>
    </citation>
    <scope>NUCLEOTIDE SEQUENCE [LARGE SCALE GENOMIC DNA]</scope>
    <source>
        <strain evidence="3 4">Jena</strain>
    </source>
</reference>
<feature type="compositionally biased region" description="Basic and acidic residues" evidence="2">
    <location>
        <begin position="137"/>
        <end position="151"/>
    </location>
</feature>
<evidence type="ECO:0000313" key="3">
    <source>
        <dbReference type="EMBL" id="PRP88339.1"/>
    </source>
</evidence>
<dbReference type="InterPro" id="IPR052618">
    <property type="entry name" value="ComplexI_NDUFA12"/>
</dbReference>
<sequence length="151" mass="17943">MNAFKAWRYRLHNQKLIGIDRKGNEYVEDFSRATAARLVYYKGEIGRTAVPHPWRAWLDRQRPDPPTDKELQEDELRALQMQRKVQEFDKKEARLRAEEAAARISEEQKKQQELSGMSRHQMKDAMKQGKVPQPTPTKHDDDIEFEIWKPK</sequence>
<gene>
    <name evidence="3" type="ORF">PROFUN_03253</name>
</gene>
<accession>A0A2P6NWL0</accession>